<evidence type="ECO:0008006" key="4">
    <source>
        <dbReference type="Google" id="ProtNLM"/>
    </source>
</evidence>
<proteinExistence type="predicted"/>
<protein>
    <recommendedName>
        <fullName evidence="4">V-type proton ATPase subunit E</fullName>
    </recommendedName>
</protein>
<name>A0A9D5KAD3_UNCW3</name>
<accession>A0A9D5KAD3</accession>
<organism evidence="2 3">
    <name type="scientific">candidate division WOR-3 bacterium</name>
    <dbReference type="NCBI Taxonomy" id="2052148"/>
    <lineage>
        <taxon>Bacteria</taxon>
        <taxon>Bacteria division WOR-3</taxon>
    </lineage>
</organism>
<dbReference type="Gene3D" id="1.20.5.620">
    <property type="entry name" value="F1F0 ATP synthase subunit B, membrane domain"/>
    <property type="match status" value="1"/>
</dbReference>
<dbReference type="AlphaFoldDB" id="A0A9D5KAD3"/>
<evidence type="ECO:0000313" key="2">
    <source>
        <dbReference type="EMBL" id="MBD3365407.1"/>
    </source>
</evidence>
<gene>
    <name evidence="2" type="ORF">GF359_09365</name>
</gene>
<sequence>MAADKVSAKIAADARQRIKDIEADYEKQKAEAKKEAEQYAERYEKETKVLAAEEAARTERGILSEARLSARRIMLQRKHELIEETLDKAVKKFTSSKKYRNLLAKIIKVKPKDAEVFLSPADKKRFGSQSWAKKACEIDIKGGVVLRGKAFDVNFSLDAAFNALKEDLNLELSKILFE</sequence>
<feature type="coiled-coil region" evidence="1">
    <location>
        <begin position="11"/>
        <end position="53"/>
    </location>
</feature>
<evidence type="ECO:0000313" key="3">
    <source>
        <dbReference type="Proteomes" id="UP000630660"/>
    </source>
</evidence>
<evidence type="ECO:0000256" key="1">
    <source>
        <dbReference type="SAM" id="Coils"/>
    </source>
</evidence>
<dbReference type="SUPFAM" id="SSF160527">
    <property type="entry name" value="V-type ATPase subunit E-like"/>
    <property type="match status" value="1"/>
</dbReference>
<dbReference type="Proteomes" id="UP000630660">
    <property type="component" value="Unassembled WGS sequence"/>
</dbReference>
<keyword evidence="1" id="KW-0175">Coiled coil</keyword>
<comment type="caution">
    <text evidence="2">The sequence shown here is derived from an EMBL/GenBank/DDBJ whole genome shotgun (WGS) entry which is preliminary data.</text>
</comment>
<dbReference type="EMBL" id="WJKJ01000311">
    <property type="protein sequence ID" value="MBD3365407.1"/>
    <property type="molecule type" value="Genomic_DNA"/>
</dbReference>
<reference evidence="2" key="1">
    <citation type="submission" date="2019-11" db="EMBL/GenBank/DDBJ databases">
        <title>Microbial mats filling the niche in hypersaline microbial mats.</title>
        <authorList>
            <person name="Wong H.L."/>
            <person name="Macleod F.I."/>
            <person name="White R.A. III"/>
            <person name="Burns B.P."/>
        </authorList>
    </citation>
    <scope>NUCLEOTIDE SEQUENCE</scope>
    <source>
        <strain evidence="2">Bin_327</strain>
    </source>
</reference>